<dbReference type="InterPro" id="IPR023574">
    <property type="entry name" value="Ribosomal_uL4_dom_sf"/>
</dbReference>
<keyword evidence="2" id="KW-0689">Ribosomal protein</keyword>
<dbReference type="GO" id="GO:0006412">
    <property type="term" value="P:translation"/>
    <property type="evidence" value="ECO:0007669"/>
    <property type="project" value="InterPro"/>
</dbReference>
<name>A0A6V7PSB4_ANACO</name>
<evidence type="ECO:0000256" key="3">
    <source>
        <dbReference type="ARBA" id="ARBA00023274"/>
    </source>
</evidence>
<feature type="compositionally biased region" description="Basic residues" evidence="4">
    <location>
        <begin position="63"/>
        <end position="79"/>
    </location>
</feature>
<evidence type="ECO:0000313" key="5">
    <source>
        <dbReference type="EMBL" id="CAD1833655.1"/>
    </source>
</evidence>
<dbReference type="GO" id="GO:1990904">
    <property type="term" value="C:ribonucleoprotein complex"/>
    <property type="evidence" value="ECO:0007669"/>
    <property type="project" value="UniProtKB-KW"/>
</dbReference>
<dbReference type="EMBL" id="LR862151">
    <property type="protein sequence ID" value="CAD1833655.1"/>
    <property type="molecule type" value="Genomic_DNA"/>
</dbReference>
<feature type="compositionally biased region" description="Basic and acidic residues" evidence="4">
    <location>
        <begin position="9"/>
        <end position="30"/>
    </location>
</feature>
<gene>
    <name evidence="5" type="ORF">CB5_LOCUS16866</name>
</gene>
<feature type="region of interest" description="Disordered" evidence="4">
    <location>
        <begin position="304"/>
        <end position="357"/>
    </location>
</feature>
<comment type="similarity">
    <text evidence="1">Belongs to the universal ribosomal protein uL4 family.</text>
</comment>
<protein>
    <submittedName>
        <fullName evidence="5">Uncharacterized protein</fullName>
    </submittedName>
</protein>
<dbReference type="AlphaFoldDB" id="A0A6V7PSB4"/>
<dbReference type="SUPFAM" id="SSF52166">
    <property type="entry name" value="Ribosomal protein L4"/>
    <property type="match status" value="1"/>
</dbReference>
<dbReference type="GO" id="GO:0003735">
    <property type="term" value="F:structural constituent of ribosome"/>
    <property type="evidence" value="ECO:0007669"/>
    <property type="project" value="InterPro"/>
</dbReference>
<keyword evidence="3" id="KW-0687">Ribonucleoprotein</keyword>
<feature type="region of interest" description="Disordered" evidence="4">
    <location>
        <begin position="256"/>
        <end position="287"/>
    </location>
</feature>
<feature type="compositionally biased region" description="Low complexity" evidence="4">
    <location>
        <begin position="453"/>
        <end position="497"/>
    </location>
</feature>
<feature type="region of interest" description="Disordered" evidence="4">
    <location>
        <begin position="447"/>
        <end position="497"/>
    </location>
</feature>
<accession>A0A6V7PSB4</accession>
<dbReference type="GO" id="GO:0005840">
    <property type="term" value="C:ribosome"/>
    <property type="evidence" value="ECO:0007669"/>
    <property type="project" value="UniProtKB-KW"/>
</dbReference>
<feature type="region of interest" description="Disordered" evidence="4">
    <location>
        <begin position="185"/>
        <end position="220"/>
    </location>
</feature>
<feature type="region of interest" description="Disordered" evidence="4">
    <location>
        <begin position="1"/>
        <end position="79"/>
    </location>
</feature>
<reference evidence="5" key="1">
    <citation type="submission" date="2020-07" db="EMBL/GenBank/DDBJ databases">
        <authorList>
            <person name="Lin J."/>
        </authorList>
    </citation>
    <scope>NUCLEOTIDE SEQUENCE</scope>
</reference>
<proteinExistence type="inferred from homology"/>
<evidence type="ECO:0000256" key="2">
    <source>
        <dbReference type="ARBA" id="ARBA00022980"/>
    </source>
</evidence>
<organism evidence="5">
    <name type="scientific">Ananas comosus var. bracteatus</name>
    <name type="common">red pineapple</name>
    <dbReference type="NCBI Taxonomy" id="296719"/>
    <lineage>
        <taxon>Eukaryota</taxon>
        <taxon>Viridiplantae</taxon>
        <taxon>Streptophyta</taxon>
        <taxon>Embryophyta</taxon>
        <taxon>Tracheophyta</taxon>
        <taxon>Spermatophyta</taxon>
        <taxon>Magnoliopsida</taxon>
        <taxon>Liliopsida</taxon>
        <taxon>Poales</taxon>
        <taxon>Bromeliaceae</taxon>
        <taxon>Bromelioideae</taxon>
        <taxon>Ananas</taxon>
    </lineage>
</organism>
<evidence type="ECO:0000256" key="1">
    <source>
        <dbReference type="ARBA" id="ARBA00010528"/>
    </source>
</evidence>
<sequence length="497" mass="53682">MLLSGTGLSDKDRSPGDRSLRQRPVPERENPSAWLGSSRGPVSPTWDRSLTAKMAQGGLKEKKEKKKKKKKEKEKEKAKKKKKIVFFSPSSSLALRIEGRCCPFGGPFAAPEPCQIGSGRAGRDITPTAPGRAPSAKCARGGRVFAHIKIWRRWHHRVNIHLHRIAIAVAPRQFLAEDIAPRPPASLRGRPRRSEAALVTPPRPRCCRSRSPPRPESCSTEDLLRDTLTRGVAPGRALTMPPGHAPTLIRVVLRRGPAPTPTRGALRGLPGCRSTHSEVTHLPRRSLRPKPSLIADCAKAAHSLPHRCRGRPTSASPRPPASPTSAPKAALLRDDLYTPPERSPDPRPPYSSSCSSPPAVHQIILNGAALRRMVSHPQALGGLCAAEAAARLRPQRPPLNTAAVGSREFGLRLLDAHLIFERRVGSTAACGRNAHRGLVFPRHRRRRSCEFRSPPTHTSSSCAASAAPPRTGATPTAAAPSPSRSSPSASTWPSSVP</sequence>
<evidence type="ECO:0000256" key="4">
    <source>
        <dbReference type="SAM" id="MobiDB-lite"/>
    </source>
</evidence>